<organism evidence="1 2">
    <name type="scientific">Nelumbo nucifera</name>
    <name type="common">Sacred lotus</name>
    <dbReference type="NCBI Taxonomy" id="4432"/>
    <lineage>
        <taxon>Eukaryota</taxon>
        <taxon>Viridiplantae</taxon>
        <taxon>Streptophyta</taxon>
        <taxon>Embryophyta</taxon>
        <taxon>Tracheophyta</taxon>
        <taxon>Spermatophyta</taxon>
        <taxon>Magnoliopsida</taxon>
        <taxon>Proteales</taxon>
        <taxon>Nelumbonaceae</taxon>
        <taxon>Nelumbo</taxon>
    </lineage>
</organism>
<dbReference type="Proteomes" id="UP000189703">
    <property type="component" value="Unplaced"/>
</dbReference>
<dbReference type="OMA" id="CENWENI"/>
<dbReference type="OrthoDB" id="1938246at2759"/>
<reference evidence="2" key="1">
    <citation type="submission" date="2025-08" db="UniProtKB">
        <authorList>
            <consortium name="RefSeq"/>
        </authorList>
    </citation>
    <scope>IDENTIFICATION</scope>
</reference>
<keyword evidence="1" id="KW-1185">Reference proteome</keyword>
<dbReference type="AlphaFoldDB" id="A0A1U8Q7N4"/>
<protein>
    <submittedName>
        <fullName evidence="2">Uncharacterized protein LOC109114971</fullName>
    </submittedName>
</protein>
<name>A0A1U8Q7N4_NELNU</name>
<evidence type="ECO:0000313" key="1">
    <source>
        <dbReference type="Proteomes" id="UP000189703"/>
    </source>
</evidence>
<dbReference type="RefSeq" id="XP_019054056.1">
    <property type="nucleotide sequence ID" value="XM_019198511.1"/>
</dbReference>
<proteinExistence type="predicted"/>
<dbReference type="PANTHER" id="PTHR33116">
    <property type="entry name" value="REVERSE TRANSCRIPTASE ZINC-BINDING DOMAIN-CONTAINING PROTEIN-RELATED-RELATED"/>
    <property type="match status" value="1"/>
</dbReference>
<gene>
    <name evidence="2" type="primary">LOC109114971</name>
</gene>
<dbReference type="PANTHER" id="PTHR33116:SF86">
    <property type="entry name" value="REVERSE TRANSCRIPTASE DOMAIN-CONTAINING PROTEIN"/>
    <property type="match status" value="1"/>
</dbReference>
<sequence>MPKGSIENSSHSLKVKSSIAGSQYLGSPILVNNRLRTSHKELIDRVSSKINAWSTKLLSQAGRTALIKSVLQSIPTYTMSTTILPSTMTSKLDKSSRTFWWFNSKDPTHHTMAWRKQCCPKTQGGLGFRTSAEMNKAMFGKQIWRLLTEKHGLWNKLIKEKYFPNTSLFAAKKGQRSSCWWKHAHRVSNTMKSNLLWVVKDGSNISVVVDPWIPSIPGHIPNLFTSGNTSPHANIKVAELLNPDHSWNHTKLQELFDEDFIAHIQNITLQPN</sequence>
<dbReference type="InParanoid" id="A0A1U8Q7N4"/>
<dbReference type="KEGG" id="nnu:109114971"/>
<accession>A0A1U8Q7N4</accession>
<evidence type="ECO:0000313" key="2">
    <source>
        <dbReference type="RefSeq" id="XP_019054056.1"/>
    </source>
</evidence>
<dbReference type="GeneID" id="109114971"/>